<evidence type="ECO:0000313" key="1">
    <source>
        <dbReference type="EMBL" id="GHF79717.1"/>
    </source>
</evidence>
<name>A0A919BB03_9GAMM</name>
<dbReference type="InterPro" id="IPR018668">
    <property type="entry name" value="DNA-binding_VF530-like"/>
</dbReference>
<evidence type="ECO:0008006" key="3">
    <source>
        <dbReference type="Google" id="ProtNLM"/>
    </source>
</evidence>
<dbReference type="GO" id="GO:0003677">
    <property type="term" value="F:DNA binding"/>
    <property type="evidence" value="ECO:0007669"/>
    <property type="project" value="InterPro"/>
</dbReference>
<gene>
    <name evidence="1" type="ORF">GCM10017161_03630</name>
</gene>
<dbReference type="RefSeq" id="WP_189767002.1">
    <property type="nucleotide sequence ID" value="NZ_BNCK01000001.1"/>
</dbReference>
<dbReference type="InterPro" id="IPR036361">
    <property type="entry name" value="SAP_dom_sf"/>
</dbReference>
<reference evidence="1" key="2">
    <citation type="submission" date="2020-09" db="EMBL/GenBank/DDBJ databases">
        <authorList>
            <person name="Sun Q."/>
            <person name="Kim S."/>
        </authorList>
    </citation>
    <scope>NUCLEOTIDE SEQUENCE</scope>
    <source>
        <strain evidence="1">KCTC 42731</strain>
    </source>
</reference>
<sequence length="79" mass="9460">MENQPNNPLHGKTLETMLNELVEKLGWQRMGEIVDIRCFNHEPSIKSSLKFLRRTPWARTKVEEMYINTFHGFSWPERD</sequence>
<accession>A0A919BB03</accession>
<dbReference type="Proteomes" id="UP000623842">
    <property type="component" value="Unassembled WGS sequence"/>
</dbReference>
<dbReference type="Gene3D" id="1.10.720.30">
    <property type="entry name" value="SAP domain"/>
    <property type="match status" value="1"/>
</dbReference>
<dbReference type="Pfam" id="PF09905">
    <property type="entry name" value="VF530"/>
    <property type="match status" value="1"/>
</dbReference>
<proteinExistence type="predicted"/>
<protein>
    <recommendedName>
        <fullName evidence="3">DUF2132 domain-containing protein</fullName>
    </recommendedName>
</protein>
<reference evidence="1" key="1">
    <citation type="journal article" date="2014" name="Int. J. Syst. Evol. Microbiol.">
        <title>Complete genome sequence of Corynebacterium casei LMG S-19264T (=DSM 44701T), isolated from a smear-ripened cheese.</title>
        <authorList>
            <consortium name="US DOE Joint Genome Institute (JGI-PGF)"/>
            <person name="Walter F."/>
            <person name="Albersmeier A."/>
            <person name="Kalinowski J."/>
            <person name="Ruckert C."/>
        </authorList>
    </citation>
    <scope>NUCLEOTIDE SEQUENCE</scope>
    <source>
        <strain evidence="1">KCTC 42731</strain>
    </source>
</reference>
<dbReference type="AlphaFoldDB" id="A0A919BB03"/>
<dbReference type="EMBL" id="BNCK01000001">
    <property type="protein sequence ID" value="GHF79717.1"/>
    <property type="molecule type" value="Genomic_DNA"/>
</dbReference>
<keyword evidence="2" id="KW-1185">Reference proteome</keyword>
<evidence type="ECO:0000313" key="2">
    <source>
        <dbReference type="Proteomes" id="UP000623842"/>
    </source>
</evidence>
<organism evidence="1 2">
    <name type="scientific">Thalassotalea marina</name>
    <dbReference type="NCBI Taxonomy" id="1673741"/>
    <lineage>
        <taxon>Bacteria</taxon>
        <taxon>Pseudomonadati</taxon>
        <taxon>Pseudomonadota</taxon>
        <taxon>Gammaproteobacteria</taxon>
        <taxon>Alteromonadales</taxon>
        <taxon>Colwelliaceae</taxon>
        <taxon>Thalassotalea</taxon>
    </lineage>
</organism>
<comment type="caution">
    <text evidence="1">The sequence shown here is derived from an EMBL/GenBank/DDBJ whole genome shotgun (WGS) entry which is preliminary data.</text>
</comment>